<evidence type="ECO:0000313" key="2">
    <source>
        <dbReference type="Proteomes" id="UP000003959"/>
    </source>
</evidence>
<sequence length="145" mass="17125">MNVYQRKIYALMHHKHKYKGSNSIFRTLHCCKDNLDQLQNWWQQLVDQQEQSQVLPNAIASSSDRVNLGAAFNTKSDTCQVKHPISGQQHQIDSFNQQEIPNLGDIAKERDGKKVFWWLWRFYPEIRAKQSRHGLLVPTHKIRRC</sequence>
<reference evidence="2" key="1">
    <citation type="journal article" date="2011" name="Proc. Natl. Acad. Sci. U.S.A.">
        <title>Genomic insights into the physiology and ecology of the marine filamentous cyanobacterium Lyngbya majuscula.</title>
        <authorList>
            <person name="Jones A.C."/>
            <person name="Monroe E.A."/>
            <person name="Podell S."/>
            <person name="Hess W.R."/>
            <person name="Klages S."/>
            <person name="Esquenazi E."/>
            <person name="Niessen S."/>
            <person name="Hoover H."/>
            <person name="Rothmann M."/>
            <person name="Lasken R.S."/>
            <person name="Yates J.R.III."/>
            <person name="Reinhardt R."/>
            <person name="Kube M."/>
            <person name="Burkart M.D."/>
            <person name="Allen E.E."/>
            <person name="Dorrestein P.C."/>
            <person name="Gerwick W.H."/>
            <person name="Gerwick L."/>
        </authorList>
    </citation>
    <scope>NUCLEOTIDE SEQUENCE [LARGE SCALE GENOMIC DNA]</scope>
    <source>
        <strain evidence="2">3L</strain>
    </source>
</reference>
<keyword evidence="2" id="KW-1185">Reference proteome</keyword>
<dbReference type="HOGENOM" id="CLU_1784702_0_0_3"/>
<organism evidence="1 2">
    <name type="scientific">Moorena producens 3L</name>
    <dbReference type="NCBI Taxonomy" id="489825"/>
    <lineage>
        <taxon>Bacteria</taxon>
        <taxon>Bacillati</taxon>
        <taxon>Cyanobacteriota</taxon>
        <taxon>Cyanophyceae</taxon>
        <taxon>Coleofasciculales</taxon>
        <taxon>Coleofasciculaceae</taxon>
        <taxon>Moorena</taxon>
    </lineage>
</organism>
<protein>
    <submittedName>
        <fullName evidence="1">Uncharacterized protein</fullName>
    </submittedName>
</protein>
<evidence type="ECO:0000313" key="1">
    <source>
        <dbReference type="EMBL" id="EGJ30624.1"/>
    </source>
</evidence>
<proteinExistence type="predicted"/>
<dbReference type="Proteomes" id="UP000003959">
    <property type="component" value="Unassembled WGS sequence"/>
</dbReference>
<dbReference type="RefSeq" id="WP_009149511.1">
    <property type="nucleotide sequence ID" value="NZ_GL890949.1"/>
</dbReference>
<dbReference type="OrthoDB" id="9758700at2"/>
<accession>F4XXR3</accession>
<name>F4XXR3_9CYAN</name>
<dbReference type="AlphaFoldDB" id="F4XXR3"/>
<dbReference type="eggNOG" id="COG1353">
    <property type="taxonomic scope" value="Bacteria"/>
</dbReference>
<dbReference type="EMBL" id="GL890949">
    <property type="protein sequence ID" value="EGJ30624.1"/>
    <property type="molecule type" value="Genomic_DNA"/>
</dbReference>
<gene>
    <name evidence="1" type="ORF">LYNGBM3L_48480</name>
</gene>